<dbReference type="EMBL" id="CP044222">
    <property type="protein sequence ID" value="QEW05635.1"/>
    <property type="molecule type" value="Genomic_DNA"/>
</dbReference>
<sequence length="100" mass="11435">MKYIILVLLLLFASVNTNASTMQLRGGQVSVSAGSPAHLITESLGEPRSKGVETVCKDRARNGKCNSWVERETWFYRYRDLNWTIIVQEGIVQDIKWSRF</sequence>
<dbReference type="Proteomes" id="UP000325606">
    <property type="component" value="Chromosome"/>
</dbReference>
<gene>
    <name evidence="2" type="ORF">F5I99_03545</name>
</gene>
<reference evidence="2 3" key="1">
    <citation type="submission" date="2019-09" db="EMBL/GenBank/DDBJ databases">
        <title>Nitrincola iocasae sp. nov., a bacterium isolated from the sediment collected at a cold seep field in South China Sea.</title>
        <authorList>
            <person name="Zhang H."/>
            <person name="Wang H."/>
            <person name="Li C."/>
        </authorList>
    </citation>
    <scope>NUCLEOTIDE SEQUENCE [LARGE SCALE GENOMIC DNA]</scope>
    <source>
        <strain evidence="2 3">KXZD1103</strain>
    </source>
</reference>
<keyword evidence="3" id="KW-1185">Reference proteome</keyword>
<protein>
    <recommendedName>
        <fullName evidence="4">DUF2845 domain-containing protein</fullName>
    </recommendedName>
</protein>
<accession>A0A5J6LAU6</accession>
<evidence type="ECO:0008006" key="4">
    <source>
        <dbReference type="Google" id="ProtNLM"/>
    </source>
</evidence>
<evidence type="ECO:0000313" key="3">
    <source>
        <dbReference type="Proteomes" id="UP000325606"/>
    </source>
</evidence>
<dbReference type="KEGG" id="nik:F5I99_03545"/>
<evidence type="ECO:0000256" key="1">
    <source>
        <dbReference type="SAM" id="SignalP"/>
    </source>
</evidence>
<feature type="chain" id="PRO_5023922601" description="DUF2845 domain-containing protein" evidence="1">
    <location>
        <begin position="20"/>
        <end position="100"/>
    </location>
</feature>
<feature type="signal peptide" evidence="1">
    <location>
        <begin position="1"/>
        <end position="19"/>
    </location>
</feature>
<evidence type="ECO:0000313" key="2">
    <source>
        <dbReference type="EMBL" id="QEW05635.1"/>
    </source>
</evidence>
<dbReference type="RefSeq" id="WP_151053679.1">
    <property type="nucleotide sequence ID" value="NZ_CP044222.1"/>
</dbReference>
<organism evidence="2 3">
    <name type="scientific">Nitrincola iocasae</name>
    <dbReference type="NCBI Taxonomy" id="2614693"/>
    <lineage>
        <taxon>Bacteria</taxon>
        <taxon>Pseudomonadati</taxon>
        <taxon>Pseudomonadota</taxon>
        <taxon>Gammaproteobacteria</taxon>
        <taxon>Oceanospirillales</taxon>
        <taxon>Oceanospirillaceae</taxon>
        <taxon>Nitrincola</taxon>
    </lineage>
</organism>
<name>A0A5J6LAU6_9GAMM</name>
<proteinExistence type="predicted"/>
<dbReference type="AlphaFoldDB" id="A0A5J6LAU6"/>
<keyword evidence="1" id="KW-0732">Signal</keyword>